<dbReference type="SUPFAM" id="SSF55729">
    <property type="entry name" value="Acyl-CoA N-acyltransferases (Nat)"/>
    <property type="match status" value="1"/>
</dbReference>
<protein>
    <submittedName>
        <fullName evidence="4">N-acetyltransferase</fullName>
    </submittedName>
</protein>
<evidence type="ECO:0000313" key="4">
    <source>
        <dbReference type="EMBL" id="GAA3707050.1"/>
    </source>
</evidence>
<keyword evidence="2" id="KW-0012">Acyltransferase</keyword>
<evidence type="ECO:0000256" key="2">
    <source>
        <dbReference type="ARBA" id="ARBA00023315"/>
    </source>
</evidence>
<keyword evidence="5" id="KW-1185">Reference proteome</keyword>
<dbReference type="Gene3D" id="3.40.630.30">
    <property type="match status" value="1"/>
</dbReference>
<dbReference type="Proteomes" id="UP001500523">
    <property type="component" value="Unassembled WGS sequence"/>
</dbReference>
<proteinExistence type="predicted"/>
<dbReference type="PROSITE" id="PS51186">
    <property type="entry name" value="GNAT"/>
    <property type="match status" value="1"/>
</dbReference>
<comment type="caution">
    <text evidence="4">The sequence shown here is derived from an EMBL/GenBank/DDBJ whole genome shotgun (WGS) entry which is preliminary data.</text>
</comment>
<name>A0ABP7DLW9_9SPHN</name>
<gene>
    <name evidence="4" type="ORF">GCM10022268_15600</name>
</gene>
<dbReference type="Pfam" id="PF00583">
    <property type="entry name" value="Acetyltransf_1"/>
    <property type="match status" value="1"/>
</dbReference>
<dbReference type="RefSeq" id="WP_344692800.1">
    <property type="nucleotide sequence ID" value="NZ_BAABBF010000003.1"/>
</dbReference>
<dbReference type="PANTHER" id="PTHR43877:SF1">
    <property type="entry name" value="ACETYLTRANSFERASE"/>
    <property type="match status" value="1"/>
</dbReference>
<sequence>MIAYRMAGPDDAALLAALSSRAFIETFGHLYYAADLAAFLVTLGEATWAAQLADPTLAIRLAEDDGAPAGFAKLGPPAAPFTPRGASAELRQLYVLAPWHGTGLADTLMAWTIDAARERGATDLYLSVFIDNPRARRFYERHGFERVGSYTFMVGEQADEDDVMRLVL</sequence>
<organism evidence="4 5">
    <name type="scientific">Sphingomonas cynarae</name>
    <dbReference type="NCBI Taxonomy" id="930197"/>
    <lineage>
        <taxon>Bacteria</taxon>
        <taxon>Pseudomonadati</taxon>
        <taxon>Pseudomonadota</taxon>
        <taxon>Alphaproteobacteria</taxon>
        <taxon>Sphingomonadales</taxon>
        <taxon>Sphingomonadaceae</taxon>
        <taxon>Sphingomonas</taxon>
    </lineage>
</organism>
<feature type="domain" description="N-acetyltransferase" evidence="3">
    <location>
        <begin position="2"/>
        <end position="168"/>
    </location>
</feature>
<dbReference type="InterPro" id="IPR050832">
    <property type="entry name" value="Bact_Acetyltransf"/>
</dbReference>
<evidence type="ECO:0000313" key="5">
    <source>
        <dbReference type="Proteomes" id="UP001500523"/>
    </source>
</evidence>
<dbReference type="InterPro" id="IPR016181">
    <property type="entry name" value="Acyl_CoA_acyltransferase"/>
</dbReference>
<keyword evidence="1" id="KW-0808">Transferase</keyword>
<accession>A0ABP7DLW9</accession>
<dbReference type="EMBL" id="BAABBF010000003">
    <property type="protein sequence ID" value="GAA3707050.1"/>
    <property type="molecule type" value="Genomic_DNA"/>
</dbReference>
<dbReference type="InterPro" id="IPR000182">
    <property type="entry name" value="GNAT_dom"/>
</dbReference>
<dbReference type="PANTHER" id="PTHR43877">
    <property type="entry name" value="AMINOALKYLPHOSPHONATE N-ACETYLTRANSFERASE-RELATED-RELATED"/>
    <property type="match status" value="1"/>
</dbReference>
<dbReference type="CDD" id="cd04301">
    <property type="entry name" value="NAT_SF"/>
    <property type="match status" value="1"/>
</dbReference>
<evidence type="ECO:0000259" key="3">
    <source>
        <dbReference type="PROSITE" id="PS51186"/>
    </source>
</evidence>
<evidence type="ECO:0000256" key="1">
    <source>
        <dbReference type="ARBA" id="ARBA00022679"/>
    </source>
</evidence>
<reference evidence="5" key="1">
    <citation type="journal article" date="2019" name="Int. J. Syst. Evol. Microbiol.">
        <title>The Global Catalogue of Microorganisms (GCM) 10K type strain sequencing project: providing services to taxonomists for standard genome sequencing and annotation.</title>
        <authorList>
            <consortium name="The Broad Institute Genomics Platform"/>
            <consortium name="The Broad Institute Genome Sequencing Center for Infectious Disease"/>
            <person name="Wu L."/>
            <person name="Ma J."/>
        </authorList>
    </citation>
    <scope>NUCLEOTIDE SEQUENCE [LARGE SCALE GENOMIC DNA]</scope>
    <source>
        <strain evidence="5">JCM 17498</strain>
    </source>
</reference>